<dbReference type="Proteomes" id="UP001050691">
    <property type="component" value="Unassembled WGS sequence"/>
</dbReference>
<keyword evidence="3" id="KW-1133">Transmembrane helix</keyword>
<comment type="caution">
    <text evidence="4">The sequence shown here is derived from an EMBL/GenBank/DDBJ whole genome shotgun (WGS) entry which is preliminary data.</text>
</comment>
<feature type="transmembrane region" description="Helical" evidence="3">
    <location>
        <begin position="818"/>
        <end position="836"/>
    </location>
</feature>
<feature type="region of interest" description="Disordered" evidence="2">
    <location>
        <begin position="698"/>
        <end position="729"/>
    </location>
</feature>
<feature type="compositionally biased region" description="Polar residues" evidence="2">
    <location>
        <begin position="698"/>
        <end position="710"/>
    </location>
</feature>
<feature type="region of interest" description="Disordered" evidence="2">
    <location>
        <begin position="1"/>
        <end position="26"/>
    </location>
</feature>
<reference evidence="4" key="1">
    <citation type="submission" date="2021-10" db="EMBL/GenBank/DDBJ databases">
        <title>De novo Genome Assembly of Clathrus columnatus (Basidiomycota, Fungi) Using Illumina and Nanopore Sequence Data.</title>
        <authorList>
            <person name="Ogiso-Tanaka E."/>
            <person name="Itagaki H."/>
            <person name="Hosoya T."/>
            <person name="Hosaka K."/>
        </authorList>
    </citation>
    <scope>NUCLEOTIDE SEQUENCE</scope>
    <source>
        <strain evidence="4">MO-923</strain>
    </source>
</reference>
<feature type="coiled-coil region" evidence="1">
    <location>
        <begin position="423"/>
        <end position="471"/>
    </location>
</feature>
<proteinExistence type="predicted"/>
<feature type="region of interest" description="Disordered" evidence="2">
    <location>
        <begin position="346"/>
        <end position="372"/>
    </location>
</feature>
<feature type="region of interest" description="Disordered" evidence="2">
    <location>
        <begin position="778"/>
        <end position="802"/>
    </location>
</feature>
<sequence>MTVSTFNKRAQTRKACRERGSSRDGPCVTRLKLKLSAPVSLLRPVTFQFAPRYPAHSAHMLRPRPLVHKQRNTPPSSSSRTSPPPPYVNDDGLFFDKPVKNIDTSDPIRATAMMLGVQLDTDPEISPTIIAQIAEKSREELANLFLEAEKVIRAREAELALAANLGKTLLETNQAMKSRYDALLARLPVSWSTSSPNVNITPTPTFKAGGESSPDGDQWTTDEEVSFQILSNTPSPVRSRANSSATLDNHLFPTHQRRISASPAALMALQETNNELIAELTRLRSETDSAQVEGADRLQKLEREIKGLKAELETTQRTNSELEERMHAHRLDEQRILYEERVKKLRQRRTSEPQGNNTFQENKDFAPPPELRRTVRRASSINLSEHLEDFESNCPNYEESIASAAPSVHSSFSAISANEYAVVAQLYSKVEELQTANRELAARNRTTQEHLSRAERNALEIKKVYDTIRAELGSDADTDADVDSSSSDDDNHVKGITPKASMRSIRHVATRSADRIDSIRSRKDSKAKKAVRDIDKTITPYGSSTSRAIGNKNMLNATRLAKTRKPLSTSLFVPLSGSSISPKSLPCSRSSSPIPTDCHASLTPRSQTPIPGSRKKKSTTNRTPVTVQRTLGSELGNDSNFMNLGHLSNLDSSDSIYGSKPRLSLSDDDDDLPAVAELRRLLDEDELLNSISPDTSAKSIKHSISLNSPRSPKAARQTRDLSTLPRFPSTVLDSSTSSLTLAQRRISRREDALMRMVSMRENEFLSVTRAVVQSLTENPLGDESDGEDQDHFSSAPSTPPKGVLGLLRRQSGDVMLELWLYLQFIVVIGFFLYTMAKRGPRDVMGLPPRRTTR</sequence>
<feature type="compositionally biased region" description="Low complexity" evidence="2">
    <location>
        <begin position="577"/>
        <end position="595"/>
    </location>
</feature>
<protein>
    <submittedName>
        <fullName evidence="4">Uncharacterized protein</fullName>
    </submittedName>
</protein>
<keyword evidence="5" id="KW-1185">Reference proteome</keyword>
<evidence type="ECO:0000313" key="4">
    <source>
        <dbReference type="EMBL" id="GJJ07223.1"/>
    </source>
</evidence>
<keyword evidence="1" id="KW-0175">Coiled coil</keyword>
<gene>
    <name evidence="4" type="ORF">Clacol_001423</name>
</gene>
<evidence type="ECO:0000256" key="2">
    <source>
        <dbReference type="SAM" id="MobiDB-lite"/>
    </source>
</evidence>
<dbReference type="EMBL" id="BPWL01000002">
    <property type="protein sequence ID" value="GJJ07223.1"/>
    <property type="molecule type" value="Genomic_DNA"/>
</dbReference>
<evidence type="ECO:0000256" key="1">
    <source>
        <dbReference type="SAM" id="Coils"/>
    </source>
</evidence>
<feature type="region of interest" description="Disordered" evidence="2">
    <location>
        <begin position="200"/>
        <end position="219"/>
    </location>
</feature>
<feature type="compositionally biased region" description="Basic residues" evidence="2">
    <location>
        <begin position="60"/>
        <end position="71"/>
    </location>
</feature>
<evidence type="ECO:0000256" key="3">
    <source>
        <dbReference type="SAM" id="Phobius"/>
    </source>
</evidence>
<organism evidence="4 5">
    <name type="scientific">Clathrus columnatus</name>
    <dbReference type="NCBI Taxonomy" id="1419009"/>
    <lineage>
        <taxon>Eukaryota</taxon>
        <taxon>Fungi</taxon>
        <taxon>Dikarya</taxon>
        <taxon>Basidiomycota</taxon>
        <taxon>Agaricomycotina</taxon>
        <taxon>Agaricomycetes</taxon>
        <taxon>Phallomycetidae</taxon>
        <taxon>Phallales</taxon>
        <taxon>Clathraceae</taxon>
        <taxon>Clathrus</taxon>
    </lineage>
</organism>
<feature type="region of interest" description="Disordered" evidence="2">
    <location>
        <begin position="577"/>
        <end position="640"/>
    </location>
</feature>
<accession>A0AAV5A1X4</accession>
<feature type="region of interest" description="Disordered" evidence="2">
    <location>
        <begin position="476"/>
        <end position="498"/>
    </location>
</feature>
<keyword evidence="3" id="KW-0812">Transmembrane</keyword>
<evidence type="ECO:0000313" key="5">
    <source>
        <dbReference type="Proteomes" id="UP001050691"/>
    </source>
</evidence>
<keyword evidence="3" id="KW-0472">Membrane</keyword>
<feature type="compositionally biased region" description="Polar residues" evidence="2">
    <location>
        <begin position="620"/>
        <end position="640"/>
    </location>
</feature>
<dbReference type="AlphaFoldDB" id="A0AAV5A1X4"/>
<feature type="compositionally biased region" description="Acidic residues" evidence="2">
    <location>
        <begin position="476"/>
        <end position="488"/>
    </location>
</feature>
<feature type="region of interest" description="Disordered" evidence="2">
    <location>
        <begin position="60"/>
        <end position="89"/>
    </location>
</feature>
<name>A0AAV5A1X4_9AGAM</name>